<accession>A0A6D2IBZ2</accession>
<reference evidence="1" key="1">
    <citation type="submission" date="2020-01" db="EMBL/GenBank/DDBJ databases">
        <authorList>
            <person name="Mishra B."/>
        </authorList>
    </citation>
    <scope>NUCLEOTIDE SEQUENCE [LARGE SCALE GENOMIC DNA]</scope>
</reference>
<dbReference type="EMBL" id="CACVBM020000721">
    <property type="protein sequence ID" value="CAA7022623.1"/>
    <property type="molecule type" value="Genomic_DNA"/>
</dbReference>
<organism evidence="1 2">
    <name type="scientific">Microthlaspi erraticum</name>
    <dbReference type="NCBI Taxonomy" id="1685480"/>
    <lineage>
        <taxon>Eukaryota</taxon>
        <taxon>Viridiplantae</taxon>
        <taxon>Streptophyta</taxon>
        <taxon>Embryophyta</taxon>
        <taxon>Tracheophyta</taxon>
        <taxon>Spermatophyta</taxon>
        <taxon>Magnoliopsida</taxon>
        <taxon>eudicotyledons</taxon>
        <taxon>Gunneridae</taxon>
        <taxon>Pentapetalae</taxon>
        <taxon>rosids</taxon>
        <taxon>malvids</taxon>
        <taxon>Brassicales</taxon>
        <taxon>Brassicaceae</taxon>
        <taxon>Coluteocarpeae</taxon>
        <taxon>Microthlaspi</taxon>
    </lineage>
</organism>
<keyword evidence="2" id="KW-1185">Reference proteome</keyword>
<comment type="caution">
    <text evidence="1">The sequence shown here is derived from an EMBL/GenBank/DDBJ whole genome shotgun (WGS) entry which is preliminary data.</text>
</comment>
<sequence>MNMPFLEFHSAGSITHSLCFISAVFLKQHLTGLVFDSGFSGEETAVANTMVDDTATEEKMTIMEHEDVLLVAVGLFCMRKL</sequence>
<dbReference type="OrthoDB" id="18388at2759"/>
<evidence type="ECO:0000313" key="2">
    <source>
        <dbReference type="Proteomes" id="UP000467841"/>
    </source>
</evidence>
<evidence type="ECO:0000313" key="1">
    <source>
        <dbReference type="EMBL" id="CAA7022623.1"/>
    </source>
</evidence>
<name>A0A6D2IBZ2_9BRAS</name>
<proteinExistence type="predicted"/>
<gene>
    <name evidence="1" type="ORF">MERR_LOCUS9858</name>
</gene>
<dbReference type="Proteomes" id="UP000467841">
    <property type="component" value="Unassembled WGS sequence"/>
</dbReference>
<protein>
    <submittedName>
        <fullName evidence="1">Uncharacterized protein</fullName>
    </submittedName>
</protein>
<dbReference type="AlphaFoldDB" id="A0A6D2IBZ2"/>